<organism evidence="1 2">
    <name type="scientific">Cnephaeus nilssonii</name>
    <name type="common">Northern bat</name>
    <name type="synonym">Eptesicus nilssonii</name>
    <dbReference type="NCBI Taxonomy" id="3371016"/>
    <lineage>
        <taxon>Eukaryota</taxon>
        <taxon>Metazoa</taxon>
        <taxon>Chordata</taxon>
        <taxon>Craniata</taxon>
        <taxon>Vertebrata</taxon>
        <taxon>Euteleostomi</taxon>
        <taxon>Mammalia</taxon>
        <taxon>Eutheria</taxon>
        <taxon>Laurasiatheria</taxon>
        <taxon>Chiroptera</taxon>
        <taxon>Yangochiroptera</taxon>
        <taxon>Vespertilionidae</taxon>
        <taxon>Cnephaeus</taxon>
    </lineage>
</organism>
<proteinExistence type="predicted"/>
<sequence>MAAFVLLRQGRAGALKIPKIILINSFVRLCCWKDKCFEDSRLQPLSLQKQERVTRDCHQTPRSKVHQKVRF</sequence>
<reference evidence="1" key="1">
    <citation type="submission" date="2023-06" db="EMBL/GenBank/DDBJ databases">
        <title>Reference genome for the Northern bat (Eptesicus nilssonii), a most northern bat species.</title>
        <authorList>
            <person name="Laine V.N."/>
            <person name="Pulliainen A.T."/>
            <person name="Lilley T.M."/>
        </authorList>
    </citation>
    <scope>NUCLEOTIDE SEQUENCE</scope>
    <source>
        <strain evidence="1">BLF_Eptnil</strain>
        <tissue evidence="1">Kidney</tissue>
    </source>
</reference>
<keyword evidence="2" id="KW-1185">Reference proteome</keyword>
<dbReference type="EMBL" id="JAULJE010000004">
    <property type="protein sequence ID" value="KAK1344303.1"/>
    <property type="molecule type" value="Genomic_DNA"/>
</dbReference>
<protein>
    <submittedName>
        <fullName evidence="1">Uncharacterized protein</fullName>
    </submittedName>
</protein>
<dbReference type="Proteomes" id="UP001177744">
    <property type="component" value="Unassembled WGS sequence"/>
</dbReference>
<gene>
    <name evidence="1" type="ORF">QTO34_014868</name>
</gene>
<evidence type="ECO:0000313" key="1">
    <source>
        <dbReference type="EMBL" id="KAK1344303.1"/>
    </source>
</evidence>
<accession>A0AA40I763</accession>
<comment type="caution">
    <text evidence="1">The sequence shown here is derived from an EMBL/GenBank/DDBJ whole genome shotgun (WGS) entry which is preliminary data.</text>
</comment>
<evidence type="ECO:0000313" key="2">
    <source>
        <dbReference type="Proteomes" id="UP001177744"/>
    </source>
</evidence>
<name>A0AA40I763_CNENI</name>
<dbReference type="AlphaFoldDB" id="A0AA40I763"/>